<evidence type="ECO:0008006" key="4">
    <source>
        <dbReference type="Google" id="ProtNLM"/>
    </source>
</evidence>
<feature type="chain" id="PRO_5032353698" description="DUF4124 domain-containing protein" evidence="1">
    <location>
        <begin position="21"/>
        <end position="210"/>
    </location>
</feature>
<organism evidence="2 3">
    <name type="scientific">Ramlibacter agri</name>
    <dbReference type="NCBI Taxonomy" id="2728837"/>
    <lineage>
        <taxon>Bacteria</taxon>
        <taxon>Pseudomonadati</taxon>
        <taxon>Pseudomonadota</taxon>
        <taxon>Betaproteobacteria</taxon>
        <taxon>Burkholderiales</taxon>
        <taxon>Comamonadaceae</taxon>
        <taxon>Ramlibacter</taxon>
    </lineage>
</organism>
<evidence type="ECO:0000256" key="1">
    <source>
        <dbReference type="SAM" id="SignalP"/>
    </source>
</evidence>
<dbReference type="Proteomes" id="UP000541185">
    <property type="component" value="Unassembled WGS sequence"/>
</dbReference>
<keyword evidence="1" id="KW-0732">Signal</keyword>
<name>A0A848HAM3_9BURK</name>
<gene>
    <name evidence="2" type="ORF">HHL11_22185</name>
</gene>
<sequence>MKSKLALLLGLALIGAKAMACYTVYDSRDRVLYSGADAPVDMRLQLHEGLRARGYPAGARLEFDETSTCQRVTLGALARPTGSDVPPNHMAMERSATRTVARSGPPAPLFTSRETAEASRLPHVQVAGDIVMVPPQAADRAIKPTVTVLPAPTFVAAAPAAPDTTSLGAGPATYGAAAPRGRRQVVITELRDPPVTIVNNGGSVTVTPSR</sequence>
<feature type="signal peptide" evidence="1">
    <location>
        <begin position="1"/>
        <end position="20"/>
    </location>
</feature>
<evidence type="ECO:0000313" key="2">
    <source>
        <dbReference type="EMBL" id="NML46471.1"/>
    </source>
</evidence>
<proteinExistence type="predicted"/>
<dbReference type="AlphaFoldDB" id="A0A848HAM3"/>
<dbReference type="EMBL" id="JABBFX010000002">
    <property type="protein sequence ID" value="NML46471.1"/>
    <property type="molecule type" value="Genomic_DNA"/>
</dbReference>
<dbReference type="RefSeq" id="WP_169420734.1">
    <property type="nucleotide sequence ID" value="NZ_JABBFX010000002.1"/>
</dbReference>
<protein>
    <recommendedName>
        <fullName evidence="4">DUF4124 domain-containing protein</fullName>
    </recommendedName>
</protein>
<reference evidence="2 3" key="1">
    <citation type="submission" date="2020-04" db="EMBL/GenBank/DDBJ databases">
        <title>Ramlibacter sp. G-1-2-2 isolated from soil.</title>
        <authorList>
            <person name="Dahal R.H."/>
        </authorList>
    </citation>
    <scope>NUCLEOTIDE SEQUENCE [LARGE SCALE GENOMIC DNA]</scope>
    <source>
        <strain evidence="2 3">G-1-2-2</strain>
    </source>
</reference>
<keyword evidence="3" id="KW-1185">Reference proteome</keyword>
<accession>A0A848HAM3</accession>
<evidence type="ECO:0000313" key="3">
    <source>
        <dbReference type="Proteomes" id="UP000541185"/>
    </source>
</evidence>
<comment type="caution">
    <text evidence="2">The sequence shown here is derived from an EMBL/GenBank/DDBJ whole genome shotgun (WGS) entry which is preliminary data.</text>
</comment>